<feature type="transmembrane region" description="Helical" evidence="1">
    <location>
        <begin position="17"/>
        <end position="37"/>
    </location>
</feature>
<name>A0A4V2F4X2_9ACTN</name>
<keyword evidence="3" id="KW-1185">Reference proteome</keyword>
<keyword evidence="1" id="KW-1133">Transmembrane helix</keyword>
<dbReference type="EMBL" id="SGXD01000001">
    <property type="protein sequence ID" value="RZS90809.1"/>
    <property type="molecule type" value="Genomic_DNA"/>
</dbReference>
<organism evidence="2 3">
    <name type="scientific">Motilibacter rhizosphaerae</name>
    <dbReference type="NCBI Taxonomy" id="598652"/>
    <lineage>
        <taxon>Bacteria</taxon>
        <taxon>Bacillati</taxon>
        <taxon>Actinomycetota</taxon>
        <taxon>Actinomycetes</taxon>
        <taxon>Motilibacterales</taxon>
        <taxon>Motilibacteraceae</taxon>
        <taxon>Motilibacter</taxon>
    </lineage>
</organism>
<dbReference type="Proteomes" id="UP000293638">
    <property type="component" value="Unassembled WGS sequence"/>
</dbReference>
<dbReference type="AlphaFoldDB" id="A0A4V2F4X2"/>
<protein>
    <recommendedName>
        <fullName evidence="4">PH (Pleckstrin Homology) domain-containing protein</fullName>
    </recommendedName>
</protein>
<keyword evidence="1" id="KW-0472">Membrane</keyword>
<proteinExistence type="predicted"/>
<reference evidence="2 3" key="1">
    <citation type="submission" date="2019-02" db="EMBL/GenBank/DDBJ databases">
        <title>Genomic Encyclopedia of Type Strains, Phase IV (KMG-IV): sequencing the most valuable type-strain genomes for metagenomic binning, comparative biology and taxonomic classification.</title>
        <authorList>
            <person name="Goeker M."/>
        </authorList>
    </citation>
    <scope>NUCLEOTIDE SEQUENCE [LARGE SCALE GENOMIC DNA]</scope>
    <source>
        <strain evidence="2 3">DSM 45622</strain>
    </source>
</reference>
<evidence type="ECO:0008006" key="4">
    <source>
        <dbReference type="Google" id="ProtNLM"/>
    </source>
</evidence>
<gene>
    <name evidence="2" type="ORF">EV189_0038</name>
</gene>
<evidence type="ECO:0000256" key="1">
    <source>
        <dbReference type="SAM" id="Phobius"/>
    </source>
</evidence>
<feature type="transmembrane region" description="Helical" evidence="1">
    <location>
        <begin position="44"/>
        <end position="61"/>
    </location>
</feature>
<accession>A0A4V2F4X2</accession>
<dbReference type="RefSeq" id="WP_165400047.1">
    <property type="nucleotide sequence ID" value="NZ_SGXD01000001.1"/>
</dbReference>
<evidence type="ECO:0000313" key="3">
    <source>
        <dbReference type="Proteomes" id="UP000293638"/>
    </source>
</evidence>
<comment type="caution">
    <text evidence="2">The sequence shown here is derived from an EMBL/GenBank/DDBJ whole genome shotgun (WGS) entry which is preliminary data.</text>
</comment>
<evidence type="ECO:0000313" key="2">
    <source>
        <dbReference type="EMBL" id="RZS90809.1"/>
    </source>
</evidence>
<sequence>MTDEDRFVLPPLTSRSWWRWITATLVAVVAVAAYVWATQPQDRWAVAAVAVLGAVLVLAVARRAAWVEVSTGTVVKRTLLRGRQRMPLAEAAVEVRANGGGLATLDVSAGRGRTVRLPLLALTQYVERSQEAAPLRTLADLVERWSGERGRTAVDLMRRQADHVAAGGSATTSPLAPLARKNITGAVGAAGAAGGATDLLP</sequence>
<keyword evidence="1" id="KW-0812">Transmembrane</keyword>